<evidence type="ECO:0000313" key="2">
    <source>
        <dbReference type="Proteomes" id="UP000321353"/>
    </source>
</evidence>
<dbReference type="AlphaFoldDB" id="A0A5B9MMK7"/>
<accession>A0A5B9MMK7</accession>
<dbReference type="SUPFAM" id="SSF160631">
    <property type="entry name" value="SMI1/KNR4-like"/>
    <property type="match status" value="1"/>
</dbReference>
<dbReference type="Gene3D" id="3.40.1580.10">
    <property type="entry name" value="SMI1/KNR4-like"/>
    <property type="match status" value="1"/>
</dbReference>
<dbReference type="InterPro" id="IPR037883">
    <property type="entry name" value="Knr4/Smi1-like_sf"/>
</dbReference>
<keyword evidence="2" id="KW-1185">Reference proteome</keyword>
<gene>
    <name evidence="1" type="ORF">Mal15_57280</name>
</gene>
<dbReference type="Proteomes" id="UP000321353">
    <property type="component" value="Chromosome"/>
</dbReference>
<evidence type="ECO:0000313" key="1">
    <source>
        <dbReference type="EMBL" id="QEG01650.1"/>
    </source>
</evidence>
<protein>
    <recommendedName>
        <fullName evidence="3">Knr4/Smi1-like domain-containing protein</fullName>
    </recommendedName>
</protein>
<dbReference type="EMBL" id="CP036264">
    <property type="protein sequence ID" value="QEG01650.1"/>
    <property type="molecule type" value="Genomic_DNA"/>
</dbReference>
<organism evidence="1 2">
    <name type="scientific">Stieleria maiorica</name>
    <dbReference type="NCBI Taxonomy" id="2795974"/>
    <lineage>
        <taxon>Bacteria</taxon>
        <taxon>Pseudomonadati</taxon>
        <taxon>Planctomycetota</taxon>
        <taxon>Planctomycetia</taxon>
        <taxon>Pirellulales</taxon>
        <taxon>Pirellulaceae</taxon>
        <taxon>Stieleria</taxon>
    </lineage>
</organism>
<dbReference type="KEGG" id="smam:Mal15_57280"/>
<evidence type="ECO:0008006" key="3">
    <source>
        <dbReference type="Google" id="ProtNLM"/>
    </source>
</evidence>
<sequence>MTILYDELKKQILEDEDTDFDSVSDTTIAEIESDYPEIPQDYIAFLREVGWGAIAMCYVIYRSPKTFGEVYDAATPQDIILIGDNMSGRCIGFDKWTWNIVEVQNTGKVVPMDSSFSQAISEICYEIFEEED</sequence>
<proteinExistence type="predicted"/>
<name>A0A5B9MMK7_9BACT</name>
<reference evidence="1 2" key="1">
    <citation type="submission" date="2019-02" db="EMBL/GenBank/DDBJ databases">
        <title>Planctomycetal bacteria perform biofilm scaping via a novel small molecule.</title>
        <authorList>
            <person name="Jeske O."/>
            <person name="Boedeker C."/>
            <person name="Wiegand S."/>
            <person name="Breitling P."/>
            <person name="Kallscheuer N."/>
            <person name="Jogler M."/>
            <person name="Rohde M."/>
            <person name="Petersen J."/>
            <person name="Medema M.H."/>
            <person name="Surup F."/>
            <person name="Jogler C."/>
        </authorList>
    </citation>
    <scope>NUCLEOTIDE SEQUENCE [LARGE SCALE GENOMIC DNA]</scope>
    <source>
        <strain evidence="1 2">Mal15</strain>
    </source>
</reference>